<feature type="transmembrane region" description="Helical" evidence="4">
    <location>
        <begin position="280"/>
        <end position="298"/>
    </location>
</feature>
<dbReference type="InterPro" id="IPR020846">
    <property type="entry name" value="MFS_dom"/>
</dbReference>
<feature type="transmembrane region" description="Helical" evidence="4">
    <location>
        <begin position="165"/>
        <end position="186"/>
    </location>
</feature>
<feature type="transmembrane region" description="Helical" evidence="4">
    <location>
        <begin position="216"/>
        <end position="235"/>
    </location>
</feature>
<feature type="domain" description="Major facilitator superfamily (MFS) profile" evidence="5">
    <location>
        <begin position="1"/>
        <end position="394"/>
    </location>
</feature>
<evidence type="ECO:0000256" key="2">
    <source>
        <dbReference type="ARBA" id="ARBA00022989"/>
    </source>
</evidence>
<dbReference type="InterPro" id="IPR011701">
    <property type="entry name" value="MFS"/>
</dbReference>
<name>A0ABV8QDU0_9GAMM</name>
<comment type="caution">
    <text evidence="6">The sequence shown here is derived from an EMBL/GenBank/DDBJ whole genome shotgun (WGS) entry which is preliminary data.</text>
</comment>
<feature type="transmembrane region" description="Helical" evidence="4">
    <location>
        <begin position="310"/>
        <end position="330"/>
    </location>
</feature>
<feature type="transmembrane region" description="Helical" evidence="4">
    <location>
        <begin position="97"/>
        <end position="122"/>
    </location>
</feature>
<feature type="transmembrane region" description="Helical" evidence="4">
    <location>
        <begin position="342"/>
        <end position="362"/>
    </location>
</feature>
<dbReference type="Proteomes" id="UP001595798">
    <property type="component" value="Unassembled WGS sequence"/>
</dbReference>
<feature type="transmembrane region" description="Helical" evidence="4">
    <location>
        <begin position="134"/>
        <end position="153"/>
    </location>
</feature>
<evidence type="ECO:0000256" key="3">
    <source>
        <dbReference type="ARBA" id="ARBA00023136"/>
    </source>
</evidence>
<dbReference type="EMBL" id="JBHSDI010000007">
    <property type="protein sequence ID" value="MFC4258157.1"/>
    <property type="molecule type" value="Genomic_DNA"/>
</dbReference>
<evidence type="ECO:0000256" key="4">
    <source>
        <dbReference type="SAM" id="Phobius"/>
    </source>
</evidence>
<reference evidence="7" key="1">
    <citation type="journal article" date="2019" name="Int. J. Syst. Evol. Microbiol.">
        <title>The Global Catalogue of Microorganisms (GCM) 10K type strain sequencing project: providing services to taxonomists for standard genome sequencing and annotation.</title>
        <authorList>
            <consortium name="The Broad Institute Genomics Platform"/>
            <consortium name="The Broad Institute Genome Sequencing Center for Infectious Disease"/>
            <person name="Wu L."/>
            <person name="Ma J."/>
        </authorList>
    </citation>
    <scope>NUCLEOTIDE SEQUENCE [LARGE SCALE GENOMIC DNA]</scope>
    <source>
        <strain evidence="7">CECT 7297</strain>
    </source>
</reference>
<keyword evidence="3 4" id="KW-0472">Membrane</keyword>
<organism evidence="6 7">
    <name type="scientific">Marinobacter lacisalsi</name>
    <dbReference type="NCBI Taxonomy" id="475979"/>
    <lineage>
        <taxon>Bacteria</taxon>
        <taxon>Pseudomonadati</taxon>
        <taxon>Pseudomonadota</taxon>
        <taxon>Gammaproteobacteria</taxon>
        <taxon>Pseudomonadales</taxon>
        <taxon>Marinobacteraceae</taxon>
        <taxon>Marinobacter</taxon>
    </lineage>
</organism>
<accession>A0ABV8QDU0</accession>
<keyword evidence="7" id="KW-1185">Reference proteome</keyword>
<feature type="transmembrane region" description="Helical" evidence="4">
    <location>
        <begin position="368"/>
        <end position="391"/>
    </location>
</feature>
<evidence type="ECO:0000256" key="1">
    <source>
        <dbReference type="ARBA" id="ARBA00022692"/>
    </source>
</evidence>
<dbReference type="PROSITE" id="PS50850">
    <property type="entry name" value="MFS"/>
    <property type="match status" value="1"/>
</dbReference>
<keyword evidence="1 4" id="KW-0812">Transmembrane</keyword>
<keyword evidence="2 4" id="KW-1133">Transmembrane helix</keyword>
<dbReference type="PANTHER" id="PTHR23534">
    <property type="entry name" value="MFS PERMEASE"/>
    <property type="match status" value="1"/>
</dbReference>
<dbReference type="SUPFAM" id="SSF103473">
    <property type="entry name" value="MFS general substrate transporter"/>
    <property type="match status" value="1"/>
</dbReference>
<evidence type="ECO:0000259" key="5">
    <source>
        <dbReference type="PROSITE" id="PS50850"/>
    </source>
</evidence>
<sequence length="405" mass="43078">MSERLPPKTYLFFAAQSINLTTAVMSVAMAAIVGSMLSDDPAMATIPYGFQFLFVMLVTYPASWFMSRFGRKAGFLLGNLSLAVAGVLGFISIQEGAFYLLVAAHCALGAFIAFANFYRFAAADHIPTSLKPRAISLVVAGGVLAAFLGPLISDNLRSVVGYTDFAISYAFFVILALISMAIVLLIPSEPQPQSEEPKTGSARASSLFELLNNRQIVLAIAISALGYGVMNLLMVQASLHMKSMYTDFGDLSQAIQWHVVAMFAPSFFTGKLIRQLGNHTVLYLGLALLILSSGVNLLDQSYTTTAAGLVLLGLGWNFTYVGGGAMLTTLTGSNPEAMRIQGINDLCISVMATAGAFLPSILQSSIGWTGTNTLCIGLSTLALVITVYLLAASDRKQLVTGVSRP</sequence>
<protein>
    <submittedName>
        <fullName evidence="6">MFS transporter</fullName>
    </submittedName>
</protein>
<dbReference type="RefSeq" id="WP_379885524.1">
    <property type="nucleotide sequence ID" value="NZ_JBHSDI010000007.1"/>
</dbReference>
<feature type="transmembrane region" description="Helical" evidence="4">
    <location>
        <begin position="73"/>
        <end position="91"/>
    </location>
</feature>
<feature type="transmembrane region" description="Helical" evidence="4">
    <location>
        <begin position="12"/>
        <end position="34"/>
    </location>
</feature>
<gene>
    <name evidence="6" type="ORF">ACFOZ5_03820</name>
</gene>
<feature type="transmembrane region" description="Helical" evidence="4">
    <location>
        <begin position="255"/>
        <end position="273"/>
    </location>
</feature>
<evidence type="ECO:0000313" key="7">
    <source>
        <dbReference type="Proteomes" id="UP001595798"/>
    </source>
</evidence>
<evidence type="ECO:0000313" key="6">
    <source>
        <dbReference type="EMBL" id="MFC4258157.1"/>
    </source>
</evidence>
<dbReference type="Gene3D" id="1.20.1250.20">
    <property type="entry name" value="MFS general substrate transporter like domains"/>
    <property type="match status" value="1"/>
</dbReference>
<dbReference type="InterPro" id="IPR036259">
    <property type="entry name" value="MFS_trans_sf"/>
</dbReference>
<dbReference type="Pfam" id="PF07690">
    <property type="entry name" value="MFS_1"/>
    <property type="match status" value="1"/>
</dbReference>
<feature type="transmembrane region" description="Helical" evidence="4">
    <location>
        <begin position="46"/>
        <end position="66"/>
    </location>
</feature>
<proteinExistence type="predicted"/>
<dbReference type="PANTHER" id="PTHR23534:SF1">
    <property type="entry name" value="MAJOR FACILITATOR SUPERFAMILY PROTEIN"/>
    <property type="match status" value="1"/>
</dbReference>